<accession>A0A1Y6CVL5</accession>
<reference evidence="3" key="1">
    <citation type="submission" date="2017-04" db="EMBL/GenBank/DDBJ databases">
        <authorList>
            <person name="Varghese N."/>
            <person name="Submissions S."/>
        </authorList>
    </citation>
    <scope>NUCLEOTIDE SEQUENCE [LARGE SCALE GENOMIC DNA]</scope>
    <source>
        <strain evidence="3">RKEM611</strain>
    </source>
</reference>
<feature type="signal peptide" evidence="1">
    <location>
        <begin position="1"/>
        <end position="23"/>
    </location>
</feature>
<keyword evidence="3" id="KW-1185">Reference proteome</keyword>
<evidence type="ECO:0008006" key="4">
    <source>
        <dbReference type="Google" id="ProtNLM"/>
    </source>
</evidence>
<evidence type="ECO:0000256" key="1">
    <source>
        <dbReference type="SAM" id="SignalP"/>
    </source>
</evidence>
<name>A0A1Y6CVL5_9BACT</name>
<dbReference type="Proteomes" id="UP000192907">
    <property type="component" value="Unassembled WGS sequence"/>
</dbReference>
<protein>
    <recommendedName>
        <fullName evidence="4">Outer membrane protein beta-barrel domain-containing protein</fullName>
    </recommendedName>
</protein>
<dbReference type="EMBL" id="FWZT01000032">
    <property type="protein sequence ID" value="SMF78032.1"/>
    <property type="molecule type" value="Genomic_DNA"/>
</dbReference>
<sequence length="236" mass="26026">MIERLMTKIFAILLLLMSFSASATPFKIGVYSEYPFSNGVEARFGILPTPVEIKIKVGALAPGYIMGGSEALLEANRINVEQAIIFDNAYEEGFHFEISLGSKIPKISRQLYFDFGYAMIRGDGHLPPADTLSLISHGRPVRNLGPSKENYELGLKGDIHFFQGSLGYLIPINKVIDIKAELSLKHGFHSSIEAEYGPRLYKDALSKRFDEAQKDALNSVPVLPSVTVGVNYGIDL</sequence>
<evidence type="ECO:0000313" key="3">
    <source>
        <dbReference type="Proteomes" id="UP000192907"/>
    </source>
</evidence>
<gene>
    <name evidence="2" type="ORF">SAMN06296036_13215</name>
</gene>
<organism evidence="2 3">
    <name type="scientific">Pseudobacteriovorax antillogorgiicola</name>
    <dbReference type="NCBI Taxonomy" id="1513793"/>
    <lineage>
        <taxon>Bacteria</taxon>
        <taxon>Pseudomonadati</taxon>
        <taxon>Bdellovibrionota</taxon>
        <taxon>Oligoflexia</taxon>
        <taxon>Oligoflexales</taxon>
        <taxon>Pseudobacteriovoracaceae</taxon>
        <taxon>Pseudobacteriovorax</taxon>
    </lineage>
</organism>
<dbReference type="STRING" id="1513793.SAMN06296036_13215"/>
<feature type="chain" id="PRO_5012011972" description="Outer membrane protein beta-barrel domain-containing protein" evidence="1">
    <location>
        <begin position="24"/>
        <end position="236"/>
    </location>
</feature>
<proteinExistence type="predicted"/>
<dbReference type="AlphaFoldDB" id="A0A1Y6CVL5"/>
<evidence type="ECO:0000313" key="2">
    <source>
        <dbReference type="EMBL" id="SMF78032.1"/>
    </source>
</evidence>
<keyword evidence="1" id="KW-0732">Signal</keyword>